<evidence type="ECO:0000313" key="2">
    <source>
        <dbReference type="Proteomes" id="UP001524435"/>
    </source>
</evidence>
<proteinExistence type="predicted"/>
<dbReference type="Pfam" id="PF08282">
    <property type="entry name" value="Hydrolase_3"/>
    <property type="match status" value="1"/>
</dbReference>
<sequence>MHEIYRMIVCDLDNTLVDSKKQLSAATIQEMIRLQEKGYLLVIASGRFIHEIEPVAKALQIEEHHGIIIACNGFEIYDKKDNSYHRFTPISAKESEELIRFAKSKHCCTYLYDEDGYYFIQTGSIRRIMRIAKHLFPLFRKLHPKIGHGIDRYEQMQILKEEPHFEHSFQKLCFLSHKPKHIVALETAIHRRYGRTYQFFYENPFVSEITKSDVSKRHAVEYICQKYGYEMKQVIAFGDNGNDLLLLEAAGHGVTMKNASRYIRAQANHITEDTCDEDGVIHYLKKMNL</sequence>
<dbReference type="Gene3D" id="3.30.1240.10">
    <property type="match status" value="1"/>
</dbReference>
<keyword evidence="2" id="KW-1185">Reference proteome</keyword>
<dbReference type="SFLD" id="SFLDG01140">
    <property type="entry name" value="C2.B:_Phosphomannomutase_and_P"/>
    <property type="match status" value="1"/>
</dbReference>
<gene>
    <name evidence="1" type="ORF">NE663_05230</name>
</gene>
<dbReference type="InterPro" id="IPR000150">
    <property type="entry name" value="Cof"/>
</dbReference>
<dbReference type="SUPFAM" id="SSF56784">
    <property type="entry name" value="HAD-like"/>
    <property type="match status" value="1"/>
</dbReference>
<dbReference type="PROSITE" id="PS01229">
    <property type="entry name" value="COF_2"/>
    <property type="match status" value="1"/>
</dbReference>
<keyword evidence="1" id="KW-0378">Hydrolase</keyword>
<organism evidence="1 2">
    <name type="scientific">Massilicoli timonensis</name>
    <dbReference type="NCBI Taxonomy" id="2015901"/>
    <lineage>
        <taxon>Bacteria</taxon>
        <taxon>Bacillati</taxon>
        <taxon>Bacillota</taxon>
        <taxon>Erysipelotrichia</taxon>
        <taxon>Erysipelotrichales</taxon>
        <taxon>Erysipelotrichaceae</taxon>
        <taxon>Massilicoli</taxon>
    </lineage>
</organism>
<dbReference type="EMBL" id="JANGCH010000005">
    <property type="protein sequence ID" value="MCQ5121662.1"/>
    <property type="molecule type" value="Genomic_DNA"/>
</dbReference>
<accession>A0ABT1SKA9</accession>
<dbReference type="RefSeq" id="WP_178200769.1">
    <property type="nucleotide sequence ID" value="NZ_CALVCM010000005.1"/>
</dbReference>
<dbReference type="InterPro" id="IPR023214">
    <property type="entry name" value="HAD_sf"/>
</dbReference>
<dbReference type="InterPro" id="IPR006379">
    <property type="entry name" value="HAD-SF_hydro_IIB"/>
</dbReference>
<dbReference type="SFLD" id="SFLDS00003">
    <property type="entry name" value="Haloacid_Dehalogenase"/>
    <property type="match status" value="1"/>
</dbReference>
<evidence type="ECO:0000313" key="1">
    <source>
        <dbReference type="EMBL" id="MCQ5121662.1"/>
    </source>
</evidence>
<comment type="caution">
    <text evidence="1">The sequence shown here is derived from an EMBL/GenBank/DDBJ whole genome shotgun (WGS) entry which is preliminary data.</text>
</comment>
<dbReference type="GO" id="GO:0016787">
    <property type="term" value="F:hydrolase activity"/>
    <property type="evidence" value="ECO:0007669"/>
    <property type="project" value="UniProtKB-KW"/>
</dbReference>
<dbReference type="InterPro" id="IPR036412">
    <property type="entry name" value="HAD-like_sf"/>
</dbReference>
<protein>
    <submittedName>
        <fullName evidence="1">HAD family hydrolase</fullName>
    </submittedName>
</protein>
<reference evidence="1 2" key="1">
    <citation type="submission" date="2022-06" db="EMBL/GenBank/DDBJ databases">
        <title>Isolation of gut microbiota from human fecal samples.</title>
        <authorList>
            <person name="Pamer E.G."/>
            <person name="Barat B."/>
            <person name="Waligurski E."/>
            <person name="Medina S."/>
            <person name="Paddock L."/>
            <person name="Mostad J."/>
        </authorList>
    </citation>
    <scope>NUCLEOTIDE SEQUENCE [LARGE SCALE GENOMIC DNA]</scope>
    <source>
        <strain evidence="1 2">DFI.6.1</strain>
    </source>
</reference>
<dbReference type="PANTHER" id="PTHR10000:SF8">
    <property type="entry name" value="HAD SUPERFAMILY HYDROLASE-LIKE, TYPE 3"/>
    <property type="match status" value="1"/>
</dbReference>
<dbReference type="NCBIfam" id="TIGR00099">
    <property type="entry name" value="Cof-subfamily"/>
    <property type="match status" value="1"/>
</dbReference>
<name>A0ABT1SKA9_9FIRM</name>
<dbReference type="Gene3D" id="3.40.50.1000">
    <property type="entry name" value="HAD superfamily/HAD-like"/>
    <property type="match status" value="1"/>
</dbReference>
<dbReference type="PANTHER" id="PTHR10000">
    <property type="entry name" value="PHOSPHOSERINE PHOSPHATASE"/>
    <property type="match status" value="1"/>
</dbReference>
<dbReference type="Proteomes" id="UP001524435">
    <property type="component" value="Unassembled WGS sequence"/>
</dbReference>
<dbReference type="NCBIfam" id="TIGR01484">
    <property type="entry name" value="HAD-SF-IIB"/>
    <property type="match status" value="1"/>
</dbReference>